<sequence>MDIVVSTVNYIRKNGLTHRQFQQFLSDTEANHRDVVYYSEVRWLSRGAVLKRFFDLRKEINTFMNEKGKSIPELTDTQWLIDLGFLTDVTHELNTLNVRLQGKKKLISDMYTDVKAFQMKIKLFIKHIDEKKLDHFPNCKEAVEEAGINFHWKIDKMKDILIQLQSQFSDRFGDFEKVSSKLKVFANPFPCDIEEVPSNLQMNMIDLQSN</sequence>
<evidence type="ECO:0000313" key="2">
    <source>
        <dbReference type="Proteomes" id="UP001314205"/>
    </source>
</evidence>
<dbReference type="EMBL" id="CAVLGL010000089">
    <property type="protein sequence ID" value="CAK1593857.1"/>
    <property type="molecule type" value="Genomic_DNA"/>
</dbReference>
<organism evidence="1 2">
    <name type="scientific">Parnassius mnemosyne</name>
    <name type="common">clouded apollo</name>
    <dbReference type="NCBI Taxonomy" id="213953"/>
    <lineage>
        <taxon>Eukaryota</taxon>
        <taxon>Metazoa</taxon>
        <taxon>Ecdysozoa</taxon>
        <taxon>Arthropoda</taxon>
        <taxon>Hexapoda</taxon>
        <taxon>Insecta</taxon>
        <taxon>Pterygota</taxon>
        <taxon>Neoptera</taxon>
        <taxon>Endopterygota</taxon>
        <taxon>Lepidoptera</taxon>
        <taxon>Glossata</taxon>
        <taxon>Ditrysia</taxon>
        <taxon>Papilionoidea</taxon>
        <taxon>Papilionidae</taxon>
        <taxon>Parnassiinae</taxon>
        <taxon>Parnassini</taxon>
        <taxon>Parnassius</taxon>
        <taxon>Driopa</taxon>
    </lineage>
</organism>
<gene>
    <name evidence="1" type="ORF">PARMNEM_LOCUS13581</name>
</gene>
<dbReference type="PANTHER" id="PTHR45913">
    <property type="entry name" value="EPM2A-INTERACTING PROTEIN 1"/>
    <property type="match status" value="1"/>
</dbReference>
<dbReference type="PANTHER" id="PTHR45913:SF5">
    <property type="entry name" value="GENERAL TRANSCRIPTION FACTOR II-I REPEAT DOMAIN-CONTAINING PROTEIN 2A-LIKE PROTEIN"/>
    <property type="match status" value="1"/>
</dbReference>
<dbReference type="Proteomes" id="UP001314205">
    <property type="component" value="Unassembled WGS sequence"/>
</dbReference>
<keyword evidence="2" id="KW-1185">Reference proteome</keyword>
<proteinExistence type="predicted"/>
<dbReference type="AlphaFoldDB" id="A0AAV1LIH5"/>
<reference evidence="1 2" key="1">
    <citation type="submission" date="2023-11" db="EMBL/GenBank/DDBJ databases">
        <authorList>
            <person name="Hedman E."/>
            <person name="Englund M."/>
            <person name="Stromberg M."/>
            <person name="Nyberg Akerstrom W."/>
            <person name="Nylinder S."/>
            <person name="Jareborg N."/>
            <person name="Kallberg Y."/>
            <person name="Kronander E."/>
        </authorList>
    </citation>
    <scope>NUCLEOTIDE SEQUENCE [LARGE SCALE GENOMIC DNA]</scope>
</reference>
<evidence type="ECO:0000313" key="1">
    <source>
        <dbReference type="EMBL" id="CAK1593857.1"/>
    </source>
</evidence>
<comment type="caution">
    <text evidence="1">The sequence shown here is derived from an EMBL/GenBank/DDBJ whole genome shotgun (WGS) entry which is preliminary data.</text>
</comment>
<protein>
    <submittedName>
        <fullName evidence="1">Uncharacterized protein</fullName>
    </submittedName>
</protein>
<name>A0AAV1LIH5_9NEOP</name>
<accession>A0AAV1LIH5</accession>